<dbReference type="Gene3D" id="6.10.140.1260">
    <property type="match status" value="1"/>
</dbReference>
<dbReference type="SUPFAM" id="SSF48371">
    <property type="entry name" value="ARM repeat"/>
    <property type="match status" value="1"/>
</dbReference>
<dbReference type="GO" id="GO:0016020">
    <property type="term" value="C:membrane"/>
    <property type="evidence" value="ECO:0007669"/>
    <property type="project" value="TreeGrafter"/>
</dbReference>
<comment type="catalytic activity">
    <reaction evidence="1">
        <text>a 1,2-diacyl-sn-glycero-3-phospho-(1D-myo-inositol) + ATP = a 1,2-diacyl-sn-glycero-3-phospho-(1D-myo-inositol 4-phosphate) + ADP + H(+)</text>
        <dbReference type="Rhea" id="RHEA:19877"/>
        <dbReference type="ChEBI" id="CHEBI:15378"/>
        <dbReference type="ChEBI" id="CHEBI:30616"/>
        <dbReference type="ChEBI" id="CHEBI:57880"/>
        <dbReference type="ChEBI" id="CHEBI:58178"/>
        <dbReference type="ChEBI" id="CHEBI:456216"/>
        <dbReference type="EC" id="2.7.1.67"/>
    </reaction>
</comment>
<feature type="compositionally biased region" description="Polar residues" evidence="5">
    <location>
        <begin position="514"/>
        <end position="540"/>
    </location>
</feature>
<feature type="domain" description="PIK helical" evidence="7">
    <location>
        <begin position="1"/>
        <end position="120"/>
    </location>
</feature>
<dbReference type="EC" id="2.7.1.67" evidence="2"/>
<keyword evidence="4" id="KW-0418">Kinase</keyword>
<dbReference type="InterPro" id="IPR049160">
    <property type="entry name" value="PI4KB-PIK1_PIK"/>
</dbReference>
<dbReference type="InterPro" id="IPR000403">
    <property type="entry name" value="PI3/4_kinase_cat_dom"/>
</dbReference>
<keyword evidence="3" id="KW-0808">Transferase</keyword>
<dbReference type="InterPro" id="IPR018936">
    <property type="entry name" value="PI3/4_kinase_CS"/>
</dbReference>
<dbReference type="PANTHER" id="PTHR10048">
    <property type="entry name" value="PHOSPHATIDYLINOSITOL KINASE"/>
    <property type="match status" value="1"/>
</dbReference>
<keyword evidence="9" id="KW-1185">Reference proteome</keyword>
<dbReference type="InterPro" id="IPR021601">
    <property type="entry name" value="Phosphatidylino_kinase_fungi"/>
</dbReference>
<evidence type="ECO:0000256" key="5">
    <source>
        <dbReference type="SAM" id="MobiDB-lite"/>
    </source>
</evidence>
<accession>A0A6A6BLX7</accession>
<dbReference type="GO" id="GO:0046854">
    <property type="term" value="P:phosphatidylinositol phosphate biosynthetic process"/>
    <property type="evidence" value="ECO:0007669"/>
    <property type="project" value="InterPro"/>
</dbReference>
<sequence>MSWNLLERFIESDHFNNDPSLSVAYLSRYADHVGIHYVLCNKLRTFEYEEIEFFLPQLCHLLISVDNESMALEEFIIDLCEESVNGALLTFWLFQTYLHDLFGNPQSNAFKTCRRIYNRVQRIVFGASEPPAKEKVKDNVLPVTVLSSLILSSVAAPFLPRHAGPLAVAQARKPRYVPETISDNPQPDAQKLTRSHTVAGDGTRHKRQKPKQAASSGDQPYSPESPIARAKPPPEKQRTPPRPVITAPRAVSTGPRPSLLAMTNMSSSSLPDFRSQSMSPIPQPPATAGLAPRPTEHVQRRHSHNPRPISPSTLTRAQKVRILRSNYFRSETQFLSALEDISNRLVIVPKPARLSALRAELALIAQDLPAEVDIPLICPATLEEGVAARSKHHRIVRLNPAEATSLNSAERVPYLLMVEVLREDFDFNPDTEPNQVLLAKLLAEKGTNKRRLFDLSDASRQVIIPDKPPDPGVDSVFEPANGDLASPALLQGPSEEEIASGLASATLTGNAFNSSKTVAPRSSSGANTMSSIATISTPRTSDTERSRTNSPMPRKMTLPVSSRTQGPDQPDFSALATHMRTAAQMLAQLENSGSKRPKAEVTAIKTKIIASMQNLEEQSFYTDEINNAPTFDSIMAEPKSEVLTGEPDELDDPNAAADPTLNTSVGAARMENDQKTGGVQRKGDRDDPSAATFGEDWAAKKERIRRSSPYGWMRNWDLLSVIVKTGSDLRQEAFACQLIQVCSKIWKEAEVPVWVKQMRILVTGESSGLIETITNGVSLHSLKRSLTLASIAAGTNPRKRIATLRDHFVRTFGEPDSETYATSVDAFARSLAAYSIISYVLQLKDRHNGNILIDNIGHIVHIDFGFMLSNSPGSMGFEAAPFKLTQEYVDVLGGIGSPQYRLYVNLCQQAFQALRKDAERIVMLVEMMGKASQMPCFAAGMQQAVAALRARFMLQLSKEEASLFVEDLVNKSVGSYYTRLYDTFQYRTQGIY</sequence>
<proteinExistence type="predicted"/>
<dbReference type="InterPro" id="IPR015433">
    <property type="entry name" value="PI3/4_kinase"/>
</dbReference>
<evidence type="ECO:0000256" key="2">
    <source>
        <dbReference type="ARBA" id="ARBA00012169"/>
    </source>
</evidence>
<dbReference type="Pfam" id="PF00454">
    <property type="entry name" value="PI3_PI4_kinase"/>
    <property type="match status" value="1"/>
</dbReference>
<name>A0A6A6BLX7_9PEZI</name>
<feature type="domain" description="PI3K/PI4K catalytic" evidence="6">
    <location>
        <begin position="698"/>
        <end position="977"/>
    </location>
</feature>
<dbReference type="InterPro" id="IPR016024">
    <property type="entry name" value="ARM-type_fold"/>
</dbReference>
<evidence type="ECO:0000259" key="6">
    <source>
        <dbReference type="PROSITE" id="PS50290"/>
    </source>
</evidence>
<feature type="region of interest" description="Disordered" evidence="5">
    <location>
        <begin position="514"/>
        <end position="571"/>
    </location>
</feature>
<dbReference type="GeneID" id="54294124"/>
<protein>
    <recommendedName>
        <fullName evidence="2">1-phosphatidylinositol 4-kinase</fullName>
        <ecNumber evidence="2">2.7.1.67</ecNumber>
    </recommendedName>
</protein>
<dbReference type="GO" id="GO:0048015">
    <property type="term" value="P:phosphatidylinositol-mediated signaling"/>
    <property type="evidence" value="ECO:0007669"/>
    <property type="project" value="TreeGrafter"/>
</dbReference>
<dbReference type="InterPro" id="IPR036940">
    <property type="entry name" value="PI3/4_kinase_cat_sf"/>
</dbReference>
<dbReference type="InterPro" id="IPR011009">
    <property type="entry name" value="Kinase-like_dom_sf"/>
</dbReference>
<dbReference type="InterPro" id="IPR057754">
    <property type="entry name" value="PI4-kinase_beta/PIK1_cat"/>
</dbReference>
<dbReference type="Gene3D" id="1.10.1070.11">
    <property type="entry name" value="Phosphatidylinositol 3-/4-kinase, catalytic domain"/>
    <property type="match status" value="1"/>
</dbReference>
<dbReference type="InterPro" id="IPR001263">
    <property type="entry name" value="PI3K_accessory_dom"/>
</dbReference>
<dbReference type="SMART" id="SM00146">
    <property type="entry name" value="PI3Kc"/>
    <property type="match status" value="1"/>
</dbReference>
<organism evidence="8 9">
    <name type="scientific">Aplosporella prunicola CBS 121167</name>
    <dbReference type="NCBI Taxonomy" id="1176127"/>
    <lineage>
        <taxon>Eukaryota</taxon>
        <taxon>Fungi</taxon>
        <taxon>Dikarya</taxon>
        <taxon>Ascomycota</taxon>
        <taxon>Pezizomycotina</taxon>
        <taxon>Dothideomycetes</taxon>
        <taxon>Dothideomycetes incertae sedis</taxon>
        <taxon>Botryosphaeriales</taxon>
        <taxon>Aplosporellaceae</taxon>
        <taxon>Aplosporella</taxon>
    </lineage>
</organism>
<evidence type="ECO:0000259" key="7">
    <source>
        <dbReference type="PROSITE" id="PS51545"/>
    </source>
</evidence>
<reference evidence="8" key="1">
    <citation type="journal article" date="2020" name="Stud. Mycol.">
        <title>101 Dothideomycetes genomes: a test case for predicting lifestyles and emergence of pathogens.</title>
        <authorList>
            <person name="Haridas S."/>
            <person name="Albert R."/>
            <person name="Binder M."/>
            <person name="Bloem J."/>
            <person name="Labutti K."/>
            <person name="Salamov A."/>
            <person name="Andreopoulos B."/>
            <person name="Baker S."/>
            <person name="Barry K."/>
            <person name="Bills G."/>
            <person name="Bluhm B."/>
            <person name="Cannon C."/>
            <person name="Castanera R."/>
            <person name="Culley D."/>
            <person name="Daum C."/>
            <person name="Ezra D."/>
            <person name="Gonzalez J."/>
            <person name="Henrissat B."/>
            <person name="Kuo A."/>
            <person name="Liang C."/>
            <person name="Lipzen A."/>
            <person name="Lutzoni F."/>
            <person name="Magnuson J."/>
            <person name="Mondo S."/>
            <person name="Nolan M."/>
            <person name="Ohm R."/>
            <person name="Pangilinan J."/>
            <person name="Park H.-J."/>
            <person name="Ramirez L."/>
            <person name="Alfaro M."/>
            <person name="Sun H."/>
            <person name="Tritt A."/>
            <person name="Yoshinaga Y."/>
            <person name="Zwiers L.-H."/>
            <person name="Turgeon B."/>
            <person name="Goodwin S."/>
            <person name="Spatafora J."/>
            <person name="Crous P."/>
            <person name="Grigoriev I."/>
        </authorList>
    </citation>
    <scope>NUCLEOTIDE SEQUENCE</scope>
    <source>
        <strain evidence="8">CBS 121167</strain>
    </source>
</reference>
<evidence type="ECO:0000256" key="3">
    <source>
        <dbReference type="ARBA" id="ARBA00022679"/>
    </source>
</evidence>
<dbReference type="PROSITE" id="PS51545">
    <property type="entry name" value="PIK_HELICAL"/>
    <property type="match status" value="1"/>
</dbReference>
<dbReference type="RefSeq" id="XP_033400007.1">
    <property type="nucleotide sequence ID" value="XM_033536628.1"/>
</dbReference>
<dbReference type="GO" id="GO:0004430">
    <property type="term" value="F:1-phosphatidylinositol 4-kinase activity"/>
    <property type="evidence" value="ECO:0007669"/>
    <property type="project" value="UniProtKB-EC"/>
</dbReference>
<evidence type="ECO:0000313" key="9">
    <source>
        <dbReference type="Proteomes" id="UP000799438"/>
    </source>
</evidence>
<dbReference type="EMBL" id="ML995480">
    <property type="protein sequence ID" value="KAF2144295.1"/>
    <property type="molecule type" value="Genomic_DNA"/>
</dbReference>
<dbReference type="PROSITE" id="PS00916">
    <property type="entry name" value="PI3_4_KINASE_2"/>
    <property type="match status" value="1"/>
</dbReference>
<feature type="region of interest" description="Disordered" evidence="5">
    <location>
        <begin position="643"/>
        <end position="695"/>
    </location>
</feature>
<dbReference type="GO" id="GO:0005737">
    <property type="term" value="C:cytoplasm"/>
    <property type="evidence" value="ECO:0007669"/>
    <property type="project" value="TreeGrafter"/>
</dbReference>
<dbReference type="Pfam" id="PF11522">
    <property type="entry name" value="Pik1"/>
    <property type="match status" value="1"/>
</dbReference>
<dbReference type="Gene3D" id="3.30.1010.10">
    <property type="entry name" value="Phosphatidylinositol 3-kinase Catalytic Subunit, Chain A, domain 4"/>
    <property type="match status" value="1"/>
</dbReference>
<dbReference type="AlphaFoldDB" id="A0A6A6BLX7"/>
<dbReference type="PANTHER" id="PTHR10048:SF22">
    <property type="entry name" value="PHOSPHATIDYLINOSITOL 4-KINASE BETA"/>
    <property type="match status" value="1"/>
</dbReference>
<dbReference type="Pfam" id="PF21245">
    <property type="entry name" value="PI4KB-PIK1_PIK"/>
    <property type="match status" value="1"/>
</dbReference>
<feature type="compositionally biased region" description="Polar residues" evidence="5">
    <location>
        <begin position="261"/>
        <end position="280"/>
    </location>
</feature>
<dbReference type="OrthoDB" id="10264149at2759"/>
<evidence type="ECO:0000256" key="4">
    <source>
        <dbReference type="ARBA" id="ARBA00022777"/>
    </source>
</evidence>
<feature type="region of interest" description="Disordered" evidence="5">
    <location>
        <begin position="178"/>
        <end position="315"/>
    </location>
</feature>
<dbReference type="Proteomes" id="UP000799438">
    <property type="component" value="Unassembled WGS sequence"/>
</dbReference>
<dbReference type="CDD" id="cd05168">
    <property type="entry name" value="PI4Kc_III_beta"/>
    <property type="match status" value="1"/>
</dbReference>
<evidence type="ECO:0000313" key="8">
    <source>
        <dbReference type="EMBL" id="KAF2144295.1"/>
    </source>
</evidence>
<dbReference type="FunFam" id="1.10.1070.11:FF:000016">
    <property type="entry name" value="PIK1p Phosphatidylinositol 4-kinase"/>
    <property type="match status" value="1"/>
</dbReference>
<gene>
    <name evidence="8" type="ORF">K452DRAFT_223520</name>
</gene>
<evidence type="ECO:0000256" key="1">
    <source>
        <dbReference type="ARBA" id="ARBA00001686"/>
    </source>
</evidence>
<dbReference type="SUPFAM" id="SSF56112">
    <property type="entry name" value="Protein kinase-like (PK-like)"/>
    <property type="match status" value="1"/>
</dbReference>
<dbReference type="PROSITE" id="PS50290">
    <property type="entry name" value="PI3_4_KINASE_3"/>
    <property type="match status" value="1"/>
</dbReference>